<gene>
    <name evidence="3" type="ORF">HCN52_19095</name>
</gene>
<name>A0ABX1CK75_9ACTN</name>
<accession>A0ABX1CK75</accession>
<dbReference type="Proteomes" id="UP000727056">
    <property type="component" value="Unassembled WGS sequence"/>
</dbReference>
<evidence type="ECO:0000256" key="1">
    <source>
        <dbReference type="SAM" id="MobiDB-lite"/>
    </source>
</evidence>
<dbReference type="SUPFAM" id="SSF55486">
    <property type="entry name" value="Metalloproteases ('zincins'), catalytic domain"/>
    <property type="match status" value="1"/>
</dbReference>
<comment type="caution">
    <text evidence="3">The sequence shown here is derived from an EMBL/GenBank/DDBJ whole genome shotgun (WGS) entry which is preliminary data.</text>
</comment>
<reference evidence="3 4" key="1">
    <citation type="submission" date="2020-03" db="EMBL/GenBank/DDBJ databases">
        <title>Draft genome of Streptomyces sp. ventii, isolated from the Axial Seamount in the Pacific Ocean, and resequencing of the two type strains Streptomyces lonarensis strain NCL 716 and Streptomyces bohaiensis strain 11A07.</title>
        <authorList>
            <person name="Loughran R.M."/>
            <person name="Pfannmuller K.M."/>
            <person name="Wasson B.J."/>
            <person name="Deadmond M.C."/>
            <person name="Paddock B.E."/>
            <person name="Koyack M.J."/>
            <person name="Gallegos D.A."/>
            <person name="Mitchell E.A."/>
            <person name="Ushijima B."/>
            <person name="Saw J.H."/>
            <person name="Mcphail K.L."/>
            <person name="Videau P."/>
        </authorList>
    </citation>
    <scope>NUCLEOTIDE SEQUENCE [LARGE SCALE GENOMIC DNA]</scope>
    <source>
        <strain evidence="3 4">11A07</strain>
    </source>
</reference>
<dbReference type="EMBL" id="JAAVJC010000222">
    <property type="protein sequence ID" value="NJQ16984.1"/>
    <property type="molecule type" value="Genomic_DNA"/>
</dbReference>
<feature type="region of interest" description="Disordered" evidence="1">
    <location>
        <begin position="91"/>
        <end position="135"/>
    </location>
</feature>
<organism evidence="3 4">
    <name type="scientific">Streptomyces bohaiensis</name>
    <dbReference type="NCBI Taxonomy" id="1431344"/>
    <lineage>
        <taxon>Bacteria</taxon>
        <taxon>Bacillati</taxon>
        <taxon>Actinomycetota</taxon>
        <taxon>Actinomycetes</taxon>
        <taxon>Kitasatosporales</taxon>
        <taxon>Streptomycetaceae</taxon>
        <taxon>Streptomyces</taxon>
    </lineage>
</organism>
<dbReference type="Pfam" id="PF11350">
    <property type="entry name" value="DUF3152"/>
    <property type="match status" value="1"/>
</dbReference>
<feature type="compositionally biased region" description="Pro residues" evidence="1">
    <location>
        <begin position="120"/>
        <end position="129"/>
    </location>
</feature>
<keyword evidence="4" id="KW-1185">Reference proteome</keyword>
<evidence type="ECO:0000313" key="4">
    <source>
        <dbReference type="Proteomes" id="UP000727056"/>
    </source>
</evidence>
<feature type="domain" description="DUF3152" evidence="2">
    <location>
        <begin position="123"/>
        <end position="295"/>
    </location>
</feature>
<sequence length="316" mass="32971">MAGRAAAGGGARLCCACAPGLRWWGPRGACGRPVGCADGHVVAFVRVPSRRTPASARRLARLRRTILVVCLLVGGSVTLIATRGSDDVEVADDGRSAAAGTDPDGGGDGEEPLASATQRPSPPPIPVPESGPGTFTTAAADAAPVGNPDGTLYRYRVQVEDGIELDAETAAAEVHAILGHERGWTNDGDSAFELVAGDDTDLNVIIATPGTVDELCGRWGLDTRGEVNCRVDDDVVVNLLRWVEGSPQFDGPIQEYRALVVNHEVGHRIGHGHSGCPGEGMPAPAMMQQIKGLDGCVANAWPYDEDGEYIDGPWVP</sequence>
<evidence type="ECO:0000259" key="2">
    <source>
        <dbReference type="Pfam" id="PF11350"/>
    </source>
</evidence>
<proteinExistence type="predicted"/>
<evidence type="ECO:0000313" key="3">
    <source>
        <dbReference type="EMBL" id="NJQ16984.1"/>
    </source>
</evidence>
<dbReference type="InterPro" id="IPR022603">
    <property type="entry name" value="DUF3152"/>
</dbReference>
<protein>
    <submittedName>
        <fullName evidence="3">DUF3152 domain-containing protein</fullName>
    </submittedName>
</protein>